<dbReference type="AlphaFoldDB" id="M2MUT2"/>
<dbReference type="OMA" id="MEMRADY"/>
<dbReference type="EMBL" id="KB445550">
    <property type="protein sequence ID" value="EMD00702.1"/>
    <property type="molecule type" value="Genomic_DNA"/>
</dbReference>
<dbReference type="GeneID" id="19110846"/>
<keyword evidence="1" id="KW-0677">Repeat</keyword>
<dbReference type="Pfam" id="PF12569">
    <property type="entry name" value="NatA_aux_su"/>
    <property type="match status" value="1"/>
</dbReference>
<dbReference type="Gene3D" id="1.25.40.1040">
    <property type="match status" value="1"/>
</dbReference>
<sequence>MAQNNQVLPSKEQTLFRHLVQNYESKQYKKGLKAAEQILRKHPNHGDTQAMKALILSAQGKSDEAFELCRAALKNAMKSHVCWHVYGLLYRGQRNYEEALKAYRFALKLDPDSVQIQRDLAMLQIQMRDYEGYVQSRRAMLTARPGFRQNWTALAIALHLSGDLVGAEDVLHRYEETLRQQPSRSDMEHADAVLYKNMIIAERGDHEKALEHINSIMRTALDKTAVMEMRAEYLLKLDRKEEAKEAYTKLLKRNPEHRAYYEGLERALGLDRSNGDDHEKLGEMYHGWAMQSDRIDAARRIPLDFKQGDAFRSHADKYLRRMFKKGVPSTFANMKQLYSEPAKKAAVQELVEGYLSEEPQVNGGAEKTEETNGSVDGSHKAEAKPKTDPSITWQISVNYYLAQHYNYYLCRDLAKAEQYIDKTISLNPSKTDYTYHMTRARILKHRGNVSSASTAMNEAREMDLKDRYINTKCAKYQLRNHQHTDAISTMGLFTRKEAVGGPLGDLLDMQCVWFITEDGESHLRQNHLALALKRFRAVYDIFVAWEDDQFDFHSFSLRKGMIRAYVDMIRWEDRLREHPFFTRAALSAVRILCMLHDNPELAKGNLQNGESAENAAERKKAAKKAKREAEKAAEAEKKAKAEKATAKADEGGEVKKEDVDPEGKEGLKVAAEKPLEEAMKYLQPLLELSGGHVDGQIAGFEVYFRRKKYLPALRCLLAAQRIDPEHPKSHEQSLKLRHALGNLSEPLPEKAKQVTDSEFLSKQPKDQSIEAVNEEYLAKHKDSASHIHAAVRVRQVLQPESADAKARSVEDLVQSLRCENIMLRQAEDGLAVLLELGVEVEAREKYVQAARERWPEATVFGAR</sequence>
<dbReference type="GO" id="GO:0010698">
    <property type="term" value="F:acetyltransferase activator activity"/>
    <property type="evidence" value="ECO:0007669"/>
    <property type="project" value="EnsemblFungi"/>
</dbReference>
<dbReference type="PROSITE" id="PS50005">
    <property type="entry name" value="TPR"/>
    <property type="match status" value="2"/>
</dbReference>
<organism evidence="5 6">
    <name type="scientific">Baudoinia panamericana (strain UAMH 10762)</name>
    <name type="common">Angels' share fungus</name>
    <name type="synonym">Baudoinia compniacensis (strain UAMH 10762)</name>
    <dbReference type="NCBI Taxonomy" id="717646"/>
    <lineage>
        <taxon>Eukaryota</taxon>
        <taxon>Fungi</taxon>
        <taxon>Dikarya</taxon>
        <taxon>Ascomycota</taxon>
        <taxon>Pezizomycotina</taxon>
        <taxon>Dothideomycetes</taxon>
        <taxon>Dothideomycetidae</taxon>
        <taxon>Mycosphaerellales</taxon>
        <taxon>Teratosphaeriaceae</taxon>
        <taxon>Baudoinia</taxon>
    </lineage>
</organism>
<dbReference type="SMART" id="SM00028">
    <property type="entry name" value="TPR"/>
    <property type="match status" value="6"/>
</dbReference>
<evidence type="ECO:0000256" key="3">
    <source>
        <dbReference type="PROSITE-ProRule" id="PRU00339"/>
    </source>
</evidence>
<dbReference type="Proteomes" id="UP000011761">
    <property type="component" value="Unassembled WGS sequence"/>
</dbReference>
<feature type="repeat" description="TPR" evidence="3">
    <location>
        <begin position="80"/>
        <end position="113"/>
    </location>
</feature>
<feature type="compositionally biased region" description="Basic and acidic residues" evidence="4">
    <location>
        <begin position="377"/>
        <end position="386"/>
    </location>
</feature>
<accession>M2MUT2</accession>
<protein>
    <submittedName>
        <fullName evidence="5">Uncharacterized protein</fullName>
    </submittedName>
</protein>
<dbReference type="InterPro" id="IPR011990">
    <property type="entry name" value="TPR-like_helical_dom_sf"/>
</dbReference>
<dbReference type="Pfam" id="PF07719">
    <property type="entry name" value="TPR_2"/>
    <property type="match status" value="1"/>
</dbReference>
<dbReference type="Gene3D" id="1.25.40.1010">
    <property type="match status" value="1"/>
</dbReference>
<dbReference type="InterPro" id="IPR021183">
    <property type="entry name" value="NatA_aux_su"/>
</dbReference>
<dbReference type="InterPro" id="IPR019734">
    <property type="entry name" value="TPR_rpt"/>
</dbReference>
<gene>
    <name evidence="5" type="ORF">BAUCODRAFT_29060</name>
</gene>
<feature type="region of interest" description="Disordered" evidence="4">
    <location>
        <begin position="357"/>
        <end position="386"/>
    </location>
</feature>
<keyword evidence="6" id="KW-1185">Reference proteome</keyword>
<keyword evidence="2 3" id="KW-0802">TPR repeat</keyword>
<feature type="region of interest" description="Disordered" evidence="4">
    <location>
        <begin position="604"/>
        <end position="667"/>
    </location>
</feature>
<dbReference type="RefSeq" id="XP_007671886.1">
    <property type="nucleotide sequence ID" value="XM_007673696.1"/>
</dbReference>
<dbReference type="FunFam" id="1.25.40.1040:FF:000003">
    <property type="entry name" value="N-terminal acetyltransferase A, auxiliary subunit"/>
    <property type="match status" value="1"/>
</dbReference>
<dbReference type="KEGG" id="bcom:BAUCODRAFT_29060"/>
<reference evidence="5 6" key="1">
    <citation type="journal article" date="2012" name="PLoS Pathog.">
        <title>Diverse lifestyles and strategies of plant pathogenesis encoded in the genomes of eighteen Dothideomycetes fungi.</title>
        <authorList>
            <person name="Ohm R.A."/>
            <person name="Feau N."/>
            <person name="Henrissat B."/>
            <person name="Schoch C.L."/>
            <person name="Horwitz B.A."/>
            <person name="Barry K.W."/>
            <person name="Condon B.J."/>
            <person name="Copeland A.C."/>
            <person name="Dhillon B."/>
            <person name="Glaser F."/>
            <person name="Hesse C.N."/>
            <person name="Kosti I."/>
            <person name="LaButti K."/>
            <person name="Lindquist E.A."/>
            <person name="Lucas S."/>
            <person name="Salamov A.A."/>
            <person name="Bradshaw R.E."/>
            <person name="Ciuffetti L."/>
            <person name="Hamelin R.C."/>
            <person name="Kema G.H.J."/>
            <person name="Lawrence C."/>
            <person name="Scott J.A."/>
            <person name="Spatafora J.W."/>
            <person name="Turgeon B.G."/>
            <person name="de Wit P.J.G.M."/>
            <person name="Zhong S."/>
            <person name="Goodwin S.B."/>
            <person name="Grigoriev I.V."/>
        </authorList>
    </citation>
    <scope>NUCLEOTIDE SEQUENCE [LARGE SCALE GENOMIC DNA]</scope>
    <source>
        <strain evidence="5 6">UAMH 10762</strain>
    </source>
</reference>
<evidence type="ECO:0000256" key="4">
    <source>
        <dbReference type="SAM" id="MobiDB-lite"/>
    </source>
</evidence>
<dbReference type="PIRSF" id="PIRSF000422">
    <property type="entry name" value="N-terminal-AcTrfase-A_aux_su"/>
    <property type="match status" value="1"/>
</dbReference>
<evidence type="ECO:0000256" key="2">
    <source>
        <dbReference type="ARBA" id="ARBA00022803"/>
    </source>
</evidence>
<dbReference type="SUPFAM" id="SSF48452">
    <property type="entry name" value="TPR-like"/>
    <property type="match status" value="2"/>
</dbReference>
<dbReference type="PANTHER" id="PTHR22767:SF2">
    <property type="entry name" value="N(ALPHA)-ACETYLTRANSFERASE 15_16, ISOFORM A"/>
    <property type="match status" value="1"/>
</dbReference>
<evidence type="ECO:0000313" key="6">
    <source>
        <dbReference type="Proteomes" id="UP000011761"/>
    </source>
</evidence>
<dbReference type="PANTHER" id="PTHR22767">
    <property type="entry name" value="N-TERMINAL ACETYLTRANSFERASE-RELATED"/>
    <property type="match status" value="1"/>
</dbReference>
<feature type="compositionally biased region" description="Basic and acidic residues" evidence="4">
    <location>
        <begin position="627"/>
        <end position="667"/>
    </location>
</feature>
<proteinExistence type="predicted"/>
<dbReference type="GO" id="GO:0031415">
    <property type="term" value="C:NatA complex"/>
    <property type="evidence" value="ECO:0007669"/>
    <property type="project" value="EnsemblFungi"/>
</dbReference>
<evidence type="ECO:0000313" key="5">
    <source>
        <dbReference type="EMBL" id="EMD00702.1"/>
    </source>
</evidence>
<name>M2MUT2_BAUPA</name>
<dbReference type="Pfam" id="PF13432">
    <property type="entry name" value="TPR_16"/>
    <property type="match status" value="1"/>
</dbReference>
<dbReference type="OrthoDB" id="10263032at2759"/>
<dbReference type="STRING" id="717646.M2MUT2"/>
<feature type="repeat" description="TPR" evidence="3">
    <location>
        <begin position="224"/>
        <end position="257"/>
    </location>
</feature>
<dbReference type="InterPro" id="IPR013105">
    <property type="entry name" value="TPR_2"/>
</dbReference>
<dbReference type="HOGENOM" id="CLU_006686_0_0_1"/>
<evidence type="ECO:0000256" key="1">
    <source>
        <dbReference type="ARBA" id="ARBA00022737"/>
    </source>
</evidence>
<dbReference type="eggNOG" id="KOG1156">
    <property type="taxonomic scope" value="Eukaryota"/>
</dbReference>